<dbReference type="EMBL" id="CP036318">
    <property type="protein sequence ID" value="QDV57388.1"/>
    <property type="molecule type" value="Genomic_DNA"/>
</dbReference>
<feature type="domain" description="Doubled CXXCH motif" evidence="2">
    <location>
        <begin position="332"/>
        <end position="364"/>
    </location>
</feature>
<dbReference type="SUPFAM" id="SSF48452">
    <property type="entry name" value="TPR-like"/>
    <property type="match status" value="1"/>
</dbReference>
<dbReference type="Proteomes" id="UP000316770">
    <property type="component" value="Chromosome"/>
</dbReference>
<sequence length="604" mass="66800">MNGAPVVSRSLFGWIAAGVALTLSLGCDAQPLESGPPANQVSAEVADVEPPRYAGSASCAACHQEIAERYSSHPMANSAGLADASMRVIEDFDPAKSEFSELGFGYRVERSADGEMVHQEQSPTESEVQYAQSFPVDFYVGSGERGRSYLIAKNDMLFQSPITWYSQAGRWDLSPGYHQNNRHFDRRVSGACVACHFGRPNPIEDAANRFQQPMFSEFAIGCENCHGAAADHVDWHNGKRAEGDQSSDPILAISKLEPAKQASICNQCHLVAADRVLREGKTAYDFRPGDNLEETWVCFVEPVSGRHDSQNAVSQVEQMRSSACFQKSTPQMQCTSCHDPHFSPTGAEAVSFYRQQCIACHNDASVQCSMPPAERLAVSKEDSCMQCHMPKALSSDVAHTSTTDHRVLRNYDQPPVADESAGATDFLHAFDDAALRLPSETIDRALLEIAAKHCIAEHDQHSALLLTPKIEAHLAKHPDDLSMYLHAGSLYHLTRDSRRAQEKLEYVLQRRPQDELALKTLFMLAHESNSLRAGIRYGREYLKINPWDADVTGRLIHLLGQTEEFEAAVVLARGAVERFPADLQIQAWLDRAEAFLQKQNASQK</sequence>
<dbReference type="AlphaFoldDB" id="A0A518IWB7"/>
<evidence type="ECO:0000259" key="2">
    <source>
        <dbReference type="Pfam" id="PF09699"/>
    </source>
</evidence>
<dbReference type="InterPro" id="IPR051829">
    <property type="entry name" value="Multiheme_Cytochr_ET"/>
</dbReference>
<name>A0A518IWB7_9BACT</name>
<dbReference type="InterPro" id="IPR036280">
    <property type="entry name" value="Multihaem_cyt_sf"/>
</dbReference>
<dbReference type="Gene3D" id="1.10.1130.10">
    <property type="entry name" value="Flavocytochrome C3, Chain A"/>
    <property type="match status" value="1"/>
</dbReference>
<gene>
    <name evidence="3" type="ORF">Mal33_33980</name>
</gene>
<dbReference type="PANTHER" id="PTHR35038:SF8">
    <property type="entry name" value="C-TYPE POLYHEME CYTOCHROME OMCC"/>
    <property type="match status" value="1"/>
</dbReference>
<keyword evidence="1" id="KW-0732">Signal</keyword>
<evidence type="ECO:0000313" key="3">
    <source>
        <dbReference type="EMBL" id="QDV57388.1"/>
    </source>
</evidence>
<protein>
    <submittedName>
        <fullName evidence="3">Doubled CXXCH motif (Paired_CXXCH_1)</fullName>
    </submittedName>
</protein>
<dbReference type="InterPro" id="IPR010177">
    <property type="entry name" value="Paired_CXXCH_1"/>
</dbReference>
<dbReference type="SUPFAM" id="SSF48695">
    <property type="entry name" value="Multiheme cytochromes"/>
    <property type="match status" value="1"/>
</dbReference>
<accession>A0A518IWB7</accession>
<organism evidence="3 4">
    <name type="scientific">Rosistilla oblonga</name>
    <dbReference type="NCBI Taxonomy" id="2527990"/>
    <lineage>
        <taxon>Bacteria</taxon>
        <taxon>Pseudomonadati</taxon>
        <taxon>Planctomycetota</taxon>
        <taxon>Planctomycetia</taxon>
        <taxon>Pirellulales</taxon>
        <taxon>Pirellulaceae</taxon>
        <taxon>Rosistilla</taxon>
    </lineage>
</organism>
<keyword evidence="4" id="KW-1185">Reference proteome</keyword>
<evidence type="ECO:0000313" key="4">
    <source>
        <dbReference type="Proteomes" id="UP000316770"/>
    </source>
</evidence>
<dbReference type="Gene3D" id="1.25.40.10">
    <property type="entry name" value="Tetratricopeptide repeat domain"/>
    <property type="match status" value="1"/>
</dbReference>
<dbReference type="Pfam" id="PF09699">
    <property type="entry name" value="Paired_CXXCH_1"/>
    <property type="match status" value="1"/>
</dbReference>
<reference evidence="3 4" key="1">
    <citation type="submission" date="2019-02" db="EMBL/GenBank/DDBJ databases">
        <title>Deep-cultivation of Planctomycetes and their phenomic and genomic characterization uncovers novel biology.</title>
        <authorList>
            <person name="Wiegand S."/>
            <person name="Jogler M."/>
            <person name="Boedeker C."/>
            <person name="Pinto D."/>
            <person name="Vollmers J."/>
            <person name="Rivas-Marin E."/>
            <person name="Kohn T."/>
            <person name="Peeters S.H."/>
            <person name="Heuer A."/>
            <person name="Rast P."/>
            <person name="Oberbeckmann S."/>
            <person name="Bunk B."/>
            <person name="Jeske O."/>
            <person name="Meyerdierks A."/>
            <person name="Storesund J.E."/>
            <person name="Kallscheuer N."/>
            <person name="Luecker S."/>
            <person name="Lage O.M."/>
            <person name="Pohl T."/>
            <person name="Merkel B.J."/>
            <person name="Hornburger P."/>
            <person name="Mueller R.-W."/>
            <person name="Bruemmer F."/>
            <person name="Labrenz M."/>
            <person name="Spormann A.M."/>
            <person name="Op den Camp H."/>
            <person name="Overmann J."/>
            <person name="Amann R."/>
            <person name="Jetten M.S.M."/>
            <person name="Mascher T."/>
            <person name="Medema M.H."/>
            <person name="Devos D.P."/>
            <person name="Kaster A.-K."/>
            <person name="Ovreas L."/>
            <person name="Rohde M."/>
            <person name="Galperin M.Y."/>
            <person name="Jogler C."/>
        </authorList>
    </citation>
    <scope>NUCLEOTIDE SEQUENCE [LARGE SCALE GENOMIC DNA]</scope>
    <source>
        <strain evidence="3 4">Mal33</strain>
    </source>
</reference>
<dbReference type="PANTHER" id="PTHR35038">
    <property type="entry name" value="DISSIMILATORY SULFITE REDUCTASE SIRA"/>
    <property type="match status" value="1"/>
</dbReference>
<dbReference type="InterPro" id="IPR011990">
    <property type="entry name" value="TPR-like_helical_dom_sf"/>
</dbReference>
<proteinExistence type="predicted"/>
<evidence type="ECO:0000256" key="1">
    <source>
        <dbReference type="ARBA" id="ARBA00022729"/>
    </source>
</evidence>